<accession>U4LSW1</accession>
<dbReference type="AlphaFoldDB" id="U4LSW1"/>
<feature type="domain" description="AMP-dependent synthetase/ligase" evidence="5">
    <location>
        <begin position="234"/>
        <end position="485"/>
    </location>
</feature>
<gene>
    <name evidence="6" type="ORF">PCON_04248</name>
</gene>
<evidence type="ECO:0000256" key="4">
    <source>
        <dbReference type="ARBA" id="ARBA00022840"/>
    </source>
</evidence>
<sequence>MTLPLAPISQYLDLETTSALFTHAVGKFTDNRCVGYRKVVGHVLETRLLGDWQYYTYKEVGRRARLMAAGLKKLLKGGNVNRLYMAAPNSCIWFMLSHAAPMASIELICVNPRLSQQELSHTLTHVPATAVFTEGAVMSRLLTPLIECPHVRLIVYNSTSEVDADREAIQREVQSLKVGLGRRTQIISVKELCAIGLEVLDITPLNGPIDKDGTWGYLYARTLNEPELPMPDRITNAQVVAGVSAMHHALTSGLLKDDTYLSYLPLYFRLEYNLVNALFLSGITIGFGTDVDAYLLSAPFNSRICPASYGDIQSFQPTILFGIKPWWDIVHTKLLKALSKRSQDQQKQFWYYIEKKRDAVAGILPTMVSISHLCEKWGHIAEIRSEFFGERIRWVGVTCSMMTNEQREFLGLVFGGPRGVMVQGWPLTNINCDITFMDPQHHSRIGLGRPLPSVEIKMVTGKHESAQKRRGVFRGQIHIRGPSLVSTAAGSTGIKSRDPEDWIPTGRLGEWDTSLRSLQVVDNPTDLRIRHLGEYVPVEKLEAIYKKVEYVRDCVLFHSWKSVELCGVFNMNETSLRRFFHSRFDDDLLRLEIGRDLNKHGSNEGLVGFELVGPLLMVYESWDKNFRNSDGSIDREKIMSKYKTQIEDIILISSY</sequence>
<dbReference type="GO" id="GO:0005886">
    <property type="term" value="C:plasma membrane"/>
    <property type="evidence" value="ECO:0007669"/>
    <property type="project" value="TreeGrafter"/>
</dbReference>
<evidence type="ECO:0000256" key="2">
    <source>
        <dbReference type="ARBA" id="ARBA00022598"/>
    </source>
</evidence>
<comment type="similarity">
    <text evidence="1">Belongs to the ATP-dependent AMP-binding enzyme family.</text>
</comment>
<dbReference type="Pfam" id="PF00501">
    <property type="entry name" value="AMP-binding"/>
    <property type="match status" value="2"/>
</dbReference>
<evidence type="ECO:0000259" key="5">
    <source>
        <dbReference type="Pfam" id="PF00501"/>
    </source>
</evidence>
<organism evidence="6 7">
    <name type="scientific">Pyronema omphalodes (strain CBS 100304)</name>
    <name type="common">Pyronema confluens</name>
    <dbReference type="NCBI Taxonomy" id="1076935"/>
    <lineage>
        <taxon>Eukaryota</taxon>
        <taxon>Fungi</taxon>
        <taxon>Dikarya</taxon>
        <taxon>Ascomycota</taxon>
        <taxon>Pezizomycotina</taxon>
        <taxon>Pezizomycetes</taxon>
        <taxon>Pezizales</taxon>
        <taxon>Pyronemataceae</taxon>
        <taxon>Pyronema</taxon>
    </lineage>
</organism>
<dbReference type="OrthoDB" id="10253869at2759"/>
<keyword evidence="2 6" id="KW-0436">Ligase</keyword>
<proteinExistence type="inferred from homology"/>
<name>U4LSW1_PYROM</name>
<evidence type="ECO:0000256" key="1">
    <source>
        <dbReference type="ARBA" id="ARBA00006432"/>
    </source>
</evidence>
<keyword evidence="4" id="KW-0067">ATP-binding</keyword>
<dbReference type="GO" id="GO:0035336">
    <property type="term" value="P:long-chain fatty-acyl-CoA metabolic process"/>
    <property type="evidence" value="ECO:0007669"/>
    <property type="project" value="TreeGrafter"/>
</dbReference>
<dbReference type="Proteomes" id="UP000018144">
    <property type="component" value="Unassembled WGS sequence"/>
</dbReference>
<dbReference type="EMBL" id="HF936618">
    <property type="protein sequence ID" value="CCX34739.1"/>
    <property type="molecule type" value="Genomic_DNA"/>
</dbReference>
<feature type="domain" description="AMP-dependent synthetase/ligase" evidence="5">
    <location>
        <begin position="46"/>
        <end position="165"/>
    </location>
</feature>
<protein>
    <submittedName>
        <fullName evidence="6">Similar to Long-chain-fatty-acid--CoA ligase 1 acc. no. O60135</fullName>
    </submittedName>
</protein>
<evidence type="ECO:0000313" key="6">
    <source>
        <dbReference type="EMBL" id="CCX34739.1"/>
    </source>
</evidence>
<reference evidence="6 7" key="1">
    <citation type="journal article" date="2013" name="PLoS Genet.">
        <title>The genome and development-dependent transcriptomes of Pyronema confluens: a window into fungal evolution.</title>
        <authorList>
            <person name="Traeger S."/>
            <person name="Altegoer F."/>
            <person name="Freitag M."/>
            <person name="Gabaldon T."/>
            <person name="Kempken F."/>
            <person name="Kumar A."/>
            <person name="Marcet-Houben M."/>
            <person name="Poggeler S."/>
            <person name="Stajich J.E."/>
            <person name="Nowrousian M."/>
        </authorList>
    </citation>
    <scope>NUCLEOTIDE SEQUENCE [LARGE SCALE GENOMIC DNA]</scope>
    <source>
        <strain evidence="7">CBS 100304</strain>
        <tissue evidence="6">Vegetative mycelium</tissue>
    </source>
</reference>
<dbReference type="GO" id="GO:0005524">
    <property type="term" value="F:ATP binding"/>
    <property type="evidence" value="ECO:0007669"/>
    <property type="project" value="UniProtKB-KW"/>
</dbReference>
<keyword evidence="3" id="KW-0547">Nucleotide-binding</keyword>
<dbReference type="SUPFAM" id="SSF56801">
    <property type="entry name" value="Acetyl-CoA synthetase-like"/>
    <property type="match status" value="1"/>
</dbReference>
<evidence type="ECO:0000256" key="3">
    <source>
        <dbReference type="ARBA" id="ARBA00022741"/>
    </source>
</evidence>
<dbReference type="GO" id="GO:0005811">
    <property type="term" value="C:lipid droplet"/>
    <property type="evidence" value="ECO:0007669"/>
    <property type="project" value="TreeGrafter"/>
</dbReference>
<dbReference type="STRING" id="1076935.U4LSW1"/>
<evidence type="ECO:0000313" key="7">
    <source>
        <dbReference type="Proteomes" id="UP000018144"/>
    </source>
</evidence>
<dbReference type="PANTHER" id="PTHR43272">
    <property type="entry name" value="LONG-CHAIN-FATTY-ACID--COA LIGASE"/>
    <property type="match status" value="1"/>
</dbReference>
<dbReference type="GO" id="GO:0004467">
    <property type="term" value="F:long-chain fatty acid-CoA ligase activity"/>
    <property type="evidence" value="ECO:0007669"/>
    <property type="project" value="TreeGrafter"/>
</dbReference>
<keyword evidence="7" id="KW-1185">Reference proteome</keyword>
<dbReference type="eggNOG" id="KOG1180">
    <property type="taxonomic scope" value="Eukaryota"/>
</dbReference>
<dbReference type="GO" id="GO:0005783">
    <property type="term" value="C:endoplasmic reticulum"/>
    <property type="evidence" value="ECO:0007669"/>
    <property type="project" value="TreeGrafter"/>
</dbReference>
<dbReference type="Gene3D" id="3.40.50.12780">
    <property type="entry name" value="N-terminal domain of ligase-like"/>
    <property type="match status" value="2"/>
</dbReference>
<dbReference type="InterPro" id="IPR000873">
    <property type="entry name" value="AMP-dep_synth/lig_dom"/>
</dbReference>
<dbReference type="PANTHER" id="PTHR43272:SF83">
    <property type="entry name" value="ACYL-COA SYNTHETASE LONG-CHAIN, ISOFORM J"/>
    <property type="match status" value="1"/>
</dbReference>
<dbReference type="InterPro" id="IPR042099">
    <property type="entry name" value="ANL_N_sf"/>
</dbReference>